<proteinExistence type="predicted"/>
<feature type="domain" description="F-box" evidence="1">
    <location>
        <begin position="4"/>
        <end position="51"/>
    </location>
</feature>
<evidence type="ECO:0000313" key="2">
    <source>
        <dbReference type="EMBL" id="CAF0845169.1"/>
    </source>
</evidence>
<comment type="caution">
    <text evidence="2">The sequence shown here is derived from an EMBL/GenBank/DDBJ whole genome shotgun (WGS) entry which is preliminary data.</text>
</comment>
<dbReference type="Proteomes" id="UP000663881">
    <property type="component" value="Unassembled WGS sequence"/>
</dbReference>
<dbReference type="InterPro" id="IPR036047">
    <property type="entry name" value="F-box-like_dom_sf"/>
</dbReference>
<evidence type="ECO:0000313" key="3">
    <source>
        <dbReference type="EMBL" id="CAF4031055.1"/>
    </source>
</evidence>
<dbReference type="EMBL" id="CAJOAY010003616">
    <property type="protein sequence ID" value="CAF4031055.1"/>
    <property type="molecule type" value="Genomic_DNA"/>
</dbReference>
<dbReference type="SUPFAM" id="SSF81383">
    <property type="entry name" value="F-box domain"/>
    <property type="match status" value="1"/>
</dbReference>
<dbReference type="EMBL" id="CAJNON010000039">
    <property type="protein sequence ID" value="CAF0845169.1"/>
    <property type="molecule type" value="Genomic_DNA"/>
</dbReference>
<accession>A0A813VUC5</accession>
<organism evidence="2 4">
    <name type="scientific">Adineta steineri</name>
    <dbReference type="NCBI Taxonomy" id="433720"/>
    <lineage>
        <taxon>Eukaryota</taxon>
        <taxon>Metazoa</taxon>
        <taxon>Spiralia</taxon>
        <taxon>Gnathifera</taxon>
        <taxon>Rotifera</taxon>
        <taxon>Eurotatoria</taxon>
        <taxon>Bdelloidea</taxon>
        <taxon>Adinetida</taxon>
        <taxon>Adinetidae</taxon>
        <taxon>Adineta</taxon>
    </lineage>
</organism>
<dbReference type="PROSITE" id="PS50181">
    <property type="entry name" value="FBOX"/>
    <property type="match status" value="1"/>
</dbReference>
<dbReference type="OrthoDB" id="10188432at2759"/>
<sequence length="576" mass="67773">MFIKSNFESLPNELFIECFQYLNASDIFRSFDQLNSRFHLLIRNCPLYVNFHEFKKLNFNEFCQVISSNPELKQNIISLQLSNDKTYGQIRLFLSLFSLNEFLNLRSLSLIGIQNYCCQQLLHALPSLSNLHRLSCTPTRGVFPDMSPALLQSNIRILTIPSVYLHSTFTDNIMMTVISLTIHRCSAFDLYKLLKYTTVLKYLKIEKLYDNQKNDIVPNNTKNAFHLKQFIVKYANVKFESLKLILQCLPSLEIFSIYSQDNIEMIDANRWQNLIEIYLPVLTVFKFCFGEFSVYSYEEKLIKITQFQSDFWHEKHQWYIDYKIDYFSLIVYTLPYIHNDYTLTTADHGSDNSNQFDNLDEFDSSDRFDNVNELSIWTRMIRSDSSFYFRNVKTLRLTSGVEGEGETDEYELQTYDLQFLDVIVNLSNIQHLIIAEECYMSSSEVLLNILEQLPVVSSLTIRRDQLISYLDNYQLCKWLNEKIKTLNISSGWNQSGIHNQFGNENLFSKTFLNVEHLICDIETLDELLLILSKCSKLSTLNIGNINEEIYTWIQRNASTLNIYINFWFFPKETDDN</sequence>
<evidence type="ECO:0000313" key="4">
    <source>
        <dbReference type="Proteomes" id="UP000663891"/>
    </source>
</evidence>
<gene>
    <name evidence="3" type="ORF">OKA104_LOCUS31579</name>
    <name evidence="2" type="ORF">VCS650_LOCUS6354</name>
</gene>
<name>A0A813VUC5_9BILA</name>
<protein>
    <recommendedName>
        <fullName evidence="1">F-box domain-containing protein</fullName>
    </recommendedName>
</protein>
<evidence type="ECO:0000259" key="1">
    <source>
        <dbReference type="PROSITE" id="PS50181"/>
    </source>
</evidence>
<reference evidence="2" key="1">
    <citation type="submission" date="2021-02" db="EMBL/GenBank/DDBJ databases">
        <authorList>
            <person name="Nowell W R."/>
        </authorList>
    </citation>
    <scope>NUCLEOTIDE SEQUENCE</scope>
</reference>
<dbReference type="InterPro" id="IPR001810">
    <property type="entry name" value="F-box_dom"/>
</dbReference>
<dbReference type="AlphaFoldDB" id="A0A813VUC5"/>
<dbReference type="Proteomes" id="UP000663891">
    <property type="component" value="Unassembled WGS sequence"/>
</dbReference>